<evidence type="ECO:0000256" key="7">
    <source>
        <dbReference type="RuleBase" id="RU000570"/>
    </source>
</evidence>
<dbReference type="SUPFAM" id="SSF57840">
    <property type="entry name" value="Ribosomal protein L36"/>
    <property type="match status" value="1"/>
</dbReference>
<gene>
    <name evidence="9" type="ORF">TTEB3V08_LOCUS4882</name>
</gene>
<accession>A0A7R9IEE3</accession>
<evidence type="ECO:0000256" key="5">
    <source>
        <dbReference type="ARBA" id="ARBA00023128"/>
    </source>
</evidence>
<comment type="similarity">
    <text evidence="2 7">Belongs to the bacterial ribosomal protein bL36 family.</text>
</comment>
<organism evidence="9">
    <name type="scientific">Timema tahoe</name>
    <dbReference type="NCBI Taxonomy" id="61484"/>
    <lineage>
        <taxon>Eukaryota</taxon>
        <taxon>Metazoa</taxon>
        <taxon>Ecdysozoa</taxon>
        <taxon>Arthropoda</taxon>
        <taxon>Hexapoda</taxon>
        <taxon>Insecta</taxon>
        <taxon>Pterygota</taxon>
        <taxon>Neoptera</taxon>
        <taxon>Polyneoptera</taxon>
        <taxon>Phasmatodea</taxon>
        <taxon>Timematodea</taxon>
        <taxon>Timematoidea</taxon>
        <taxon>Timematidae</taxon>
        <taxon>Timema</taxon>
    </lineage>
</organism>
<feature type="region of interest" description="Disordered" evidence="8">
    <location>
        <begin position="200"/>
        <end position="256"/>
    </location>
</feature>
<dbReference type="PANTHER" id="PTHR46909:SF1">
    <property type="entry name" value="LARGE RIBOSOMAL SUBUNIT PROTEIN BL36M"/>
    <property type="match status" value="1"/>
</dbReference>
<keyword evidence="4 7" id="KW-0689">Ribosomal protein</keyword>
<dbReference type="GO" id="GO:0006412">
    <property type="term" value="P:translation"/>
    <property type="evidence" value="ECO:0007669"/>
    <property type="project" value="InterPro"/>
</dbReference>
<evidence type="ECO:0000256" key="4">
    <source>
        <dbReference type="ARBA" id="ARBA00022980"/>
    </source>
</evidence>
<name>A0A7R9IEE3_9NEOP</name>
<dbReference type="GO" id="GO:0003735">
    <property type="term" value="F:structural constituent of ribosome"/>
    <property type="evidence" value="ECO:0007669"/>
    <property type="project" value="InterPro"/>
</dbReference>
<proteinExistence type="inferred from homology"/>
<evidence type="ECO:0000313" key="9">
    <source>
        <dbReference type="EMBL" id="CAD7456867.1"/>
    </source>
</evidence>
<evidence type="ECO:0000256" key="6">
    <source>
        <dbReference type="ARBA" id="ARBA00023274"/>
    </source>
</evidence>
<keyword evidence="3" id="KW-0809">Transit peptide</keyword>
<dbReference type="InterPro" id="IPR000473">
    <property type="entry name" value="Ribosomal_bL36"/>
</dbReference>
<evidence type="ECO:0000256" key="3">
    <source>
        <dbReference type="ARBA" id="ARBA00022946"/>
    </source>
</evidence>
<dbReference type="AlphaFoldDB" id="A0A7R9IEE3"/>
<feature type="compositionally biased region" description="Basic and acidic residues" evidence="8">
    <location>
        <begin position="200"/>
        <end position="237"/>
    </location>
</feature>
<sequence length="413" mass="46827">MTPGHGNRTRDLWLRFPCPGTGTVSTCSLEDPGMINSCSLEGPGTVSTCSLEDPGMINSCSLEDPGTLSTLINFFQPVTGCEGGQRRDLLGGYFEVLYLEACGEKMLQLESLFSTEDTTTHLRSLELDNKLAALGGWVYDTKTFMNNTVIIQRLQIGCRQVTEGISESTATLGTVFRVQGQLQCHQISCTRIEDGYIRNDEDRNHEDSEKDHTIEDENIGLKDKKDRTHKEDNMNHEEENDTNNTKENFDDRKSRTRRLPQKLDNYVVGKSVLFNMNILTSLRTCIWKTSATRNIQCVVPILGENLQKNYHGVTKTFDSLTQTKNITLVSLFKPLLNSFVPMFIPVCGFKVKGKLKRRCKDCYFVMRQERLYVICKTHPRHKQMAMKKKEKNTWILTHATQGASDMSPPSTEK</sequence>
<evidence type="ECO:0000256" key="2">
    <source>
        <dbReference type="ARBA" id="ARBA00007645"/>
    </source>
</evidence>
<dbReference type="Pfam" id="PF00444">
    <property type="entry name" value="Ribosomal_L36"/>
    <property type="match status" value="1"/>
</dbReference>
<protein>
    <recommendedName>
        <fullName evidence="7">Ribosomal protein</fullName>
    </recommendedName>
</protein>
<evidence type="ECO:0000256" key="8">
    <source>
        <dbReference type="SAM" id="MobiDB-lite"/>
    </source>
</evidence>
<reference evidence="9" key="1">
    <citation type="submission" date="2020-11" db="EMBL/GenBank/DDBJ databases">
        <authorList>
            <person name="Tran Van P."/>
        </authorList>
    </citation>
    <scope>NUCLEOTIDE SEQUENCE</scope>
</reference>
<dbReference type="EMBL" id="OE001462">
    <property type="protein sequence ID" value="CAD7456867.1"/>
    <property type="molecule type" value="Genomic_DNA"/>
</dbReference>
<dbReference type="InterPro" id="IPR052143">
    <property type="entry name" value="Mitoribosomal_bL36m"/>
</dbReference>
<keyword evidence="6 7" id="KW-0687">Ribonucleoprotein</keyword>
<dbReference type="GO" id="GO:0005762">
    <property type="term" value="C:mitochondrial large ribosomal subunit"/>
    <property type="evidence" value="ECO:0007669"/>
    <property type="project" value="TreeGrafter"/>
</dbReference>
<comment type="subcellular location">
    <subcellularLocation>
        <location evidence="1">Mitochondrion</location>
    </subcellularLocation>
</comment>
<dbReference type="HAMAP" id="MF_00251">
    <property type="entry name" value="Ribosomal_bL36"/>
    <property type="match status" value="1"/>
</dbReference>
<dbReference type="InterPro" id="IPR035977">
    <property type="entry name" value="Ribosomal_bL36_sp"/>
</dbReference>
<dbReference type="NCBIfam" id="TIGR01022">
    <property type="entry name" value="rpmJ_bact"/>
    <property type="match status" value="1"/>
</dbReference>
<evidence type="ECO:0000256" key="1">
    <source>
        <dbReference type="ARBA" id="ARBA00004173"/>
    </source>
</evidence>
<dbReference type="PANTHER" id="PTHR46909">
    <property type="entry name" value="39S RIBOSOMAL PROTEIN L36, MITOCHONDRIAL"/>
    <property type="match status" value="1"/>
</dbReference>
<keyword evidence="5" id="KW-0496">Mitochondrion</keyword>